<gene>
    <name evidence="1" type="ORF">BSTAB16_4666</name>
</gene>
<sequence length="256" mass="27722">MRSLWNDATMLIDADTLSVLVHAGRRARYAGAPHAVVEHEGRPADALARALAGLPKARVPMCNRLHVVVGHPWSHGVVLPWQEGLTSDAAWDAYARMLFAARAQRGALRILIEDERRSRTRLAVGACDALLTALVDTSRAAGWRVASFRDALSASLDAHVARLDSDDFSFALRQPHVVTCIFRRAGQWRDVVTLPRTSDCAEDWFAAAALIAGQPAGGDTYVGRFDGSMFADGDEAYSLASRAPVEPTERAPEAPA</sequence>
<accession>A0AAJ5T6M4</accession>
<dbReference type="Proteomes" id="UP000268684">
    <property type="component" value="Chromosome II"/>
</dbReference>
<reference evidence="1 2" key="1">
    <citation type="submission" date="2017-11" db="EMBL/GenBank/DDBJ databases">
        <authorList>
            <person name="Seth-Smith MB H."/>
        </authorList>
    </citation>
    <scope>NUCLEOTIDE SEQUENCE [LARGE SCALE GENOMIC DNA]</scope>
    <source>
        <strain evidence="1">E</strain>
    </source>
</reference>
<name>A0AAJ5T6M4_9BURK</name>
<evidence type="ECO:0000313" key="2">
    <source>
        <dbReference type="Proteomes" id="UP000268684"/>
    </source>
</evidence>
<protein>
    <submittedName>
        <fullName evidence="1">Uncharacterized protein</fullName>
    </submittedName>
</protein>
<dbReference type="AlphaFoldDB" id="A0AAJ5T6M4"/>
<organism evidence="1 2">
    <name type="scientific">Burkholderia stabilis</name>
    <dbReference type="NCBI Taxonomy" id="95485"/>
    <lineage>
        <taxon>Bacteria</taxon>
        <taxon>Pseudomonadati</taxon>
        <taxon>Pseudomonadota</taxon>
        <taxon>Betaproteobacteria</taxon>
        <taxon>Burkholderiales</taxon>
        <taxon>Burkholderiaceae</taxon>
        <taxon>Burkholderia</taxon>
        <taxon>Burkholderia cepacia complex</taxon>
    </lineage>
</organism>
<keyword evidence="2" id="KW-1185">Reference proteome</keyword>
<dbReference type="EMBL" id="LR025743">
    <property type="protein sequence ID" value="VBB14476.1"/>
    <property type="molecule type" value="Genomic_DNA"/>
</dbReference>
<proteinExistence type="predicted"/>
<evidence type="ECO:0000313" key="1">
    <source>
        <dbReference type="EMBL" id="VBB14476.1"/>
    </source>
</evidence>